<comment type="catalytic activity">
    <reaction evidence="1 5">
        <text>3'-dephospho-CoA + ATP = 2'-(5''-triphospho-alpha-D-ribosyl)-3'-dephospho-CoA + adenine</text>
        <dbReference type="Rhea" id="RHEA:15117"/>
        <dbReference type="ChEBI" id="CHEBI:16708"/>
        <dbReference type="ChEBI" id="CHEBI:30616"/>
        <dbReference type="ChEBI" id="CHEBI:57328"/>
        <dbReference type="ChEBI" id="CHEBI:61378"/>
        <dbReference type="EC" id="2.4.2.52"/>
    </reaction>
</comment>
<proteinExistence type="inferred from homology"/>
<name>A0A1C3JX60_9BURK</name>
<dbReference type="EMBL" id="LT907988">
    <property type="protein sequence ID" value="SOE47685.1"/>
    <property type="molecule type" value="Genomic_DNA"/>
</dbReference>
<dbReference type="GO" id="GO:0051191">
    <property type="term" value="P:prosthetic group biosynthetic process"/>
    <property type="evidence" value="ECO:0007669"/>
    <property type="project" value="TreeGrafter"/>
</dbReference>
<dbReference type="NCBIfam" id="TIGR03132">
    <property type="entry name" value="malonate_mdcB"/>
    <property type="match status" value="1"/>
</dbReference>
<protein>
    <recommendedName>
        <fullName evidence="5">Probable 2-(5''-triphosphoribosyl)-3'-dephosphocoenzyme-A synthase</fullName>
        <shortName evidence="5">2-(5''-triphosphoribosyl)-3'-dephospho-CoA synthase</shortName>
        <ecNumber evidence="5">2.4.2.52</ecNumber>
    </recommendedName>
</protein>
<dbReference type="EC" id="2.4.2.52" evidence="5"/>
<keyword evidence="8" id="KW-1185">Reference proteome</keyword>
<organism evidence="6 8">
    <name type="scientific">Orrella dioscoreae</name>
    <dbReference type="NCBI Taxonomy" id="1851544"/>
    <lineage>
        <taxon>Bacteria</taxon>
        <taxon>Pseudomonadati</taxon>
        <taxon>Pseudomonadota</taxon>
        <taxon>Betaproteobacteria</taxon>
        <taxon>Burkholderiales</taxon>
        <taxon>Alcaligenaceae</taxon>
        <taxon>Orrella</taxon>
    </lineage>
</organism>
<dbReference type="OrthoDB" id="114886at2"/>
<dbReference type="Pfam" id="PF01874">
    <property type="entry name" value="CitG"/>
    <property type="match status" value="1"/>
</dbReference>
<evidence type="ECO:0000313" key="6">
    <source>
        <dbReference type="EMBL" id="SBT23708.1"/>
    </source>
</evidence>
<keyword evidence="6" id="KW-0328">Glycosyltransferase</keyword>
<dbReference type="InterPro" id="IPR002736">
    <property type="entry name" value="CitG"/>
</dbReference>
<dbReference type="Gene3D" id="1.10.4200.10">
    <property type="entry name" value="Triphosphoribosyl-dephospho-CoA protein"/>
    <property type="match status" value="1"/>
</dbReference>
<evidence type="ECO:0000256" key="1">
    <source>
        <dbReference type="ARBA" id="ARBA00001210"/>
    </source>
</evidence>
<sequence length="298" mass="31828">MTQQAFRCLASPAAVTAPDAADLARLAARLALRALHDELSLYPKPGLVSPRDAGSHEDMDAGTFLRSLFALRHYYARIAAAGWHDADFPVLRDLGIAAETRMLRATGGVNTHRGAIFALGLLAAAGASLWRRGVPPDDAAWRAEVPRRWGRGLRLAGAAAGTPSHGMQVAMRYRASGARGEALAGFPAVFDLALPALRQARSGGADWQATRLHAFFTLLAEVEDTNLLYRGGQAGLEWMRGEARAFLADGSVFSPGWFARAQAVHRQACARRLSPGGSADMLAAACFVFGWQAHMEAA</sequence>
<comment type="similarity">
    <text evidence="5">Belongs to the CitG/MdcB family.</text>
</comment>
<reference evidence="6 8" key="1">
    <citation type="submission" date="2016-06" db="EMBL/GenBank/DDBJ databases">
        <authorList>
            <person name="Kjaerup R.B."/>
            <person name="Dalgaard T.S."/>
            <person name="Juul-Madsen H.R."/>
        </authorList>
    </citation>
    <scope>NUCLEOTIDE SEQUENCE [LARGE SCALE GENOMIC DNA]</scope>
    <source>
        <strain evidence="6">Orrdi1</strain>
    </source>
</reference>
<dbReference type="PANTHER" id="PTHR30201:SF2">
    <property type="entry name" value="2-(5''-TRIPHOSPHORIBOSYL)-3'-DEPHOSPHOCOENZYME-A SYNTHASE"/>
    <property type="match status" value="1"/>
</dbReference>
<evidence type="ECO:0000256" key="3">
    <source>
        <dbReference type="ARBA" id="ARBA00022741"/>
    </source>
</evidence>
<evidence type="ECO:0000313" key="8">
    <source>
        <dbReference type="Proteomes" id="UP000078558"/>
    </source>
</evidence>
<evidence type="ECO:0000256" key="4">
    <source>
        <dbReference type="ARBA" id="ARBA00022840"/>
    </source>
</evidence>
<dbReference type="InterPro" id="IPR017555">
    <property type="entry name" value="TriPribosyl-deP-CoA_syn"/>
</dbReference>
<keyword evidence="4 5" id="KW-0067">ATP-binding</keyword>
<keyword evidence="2 5" id="KW-0808">Transferase</keyword>
<comment type="function">
    <text evidence="5">Involved in the formation of 2-(5''-phosphoribosyl)-3'-dephosphocoenzyme-A, the prosthetic group of the acyl-carrier protein of the malonate decarboxylase.</text>
</comment>
<dbReference type="EMBL" id="FLRC01000002">
    <property type="protein sequence ID" value="SBT23708.1"/>
    <property type="molecule type" value="Genomic_DNA"/>
</dbReference>
<dbReference type="STRING" id="1851544.ODI_03736"/>
<dbReference type="GO" id="GO:0046917">
    <property type="term" value="F:triphosphoribosyl-dephospho-CoA synthase activity"/>
    <property type="evidence" value="ECO:0007669"/>
    <property type="project" value="UniProtKB-UniRule"/>
</dbReference>
<evidence type="ECO:0000256" key="5">
    <source>
        <dbReference type="HAMAP-Rule" id="MF_01883"/>
    </source>
</evidence>
<accession>A0A1C3JX60</accession>
<keyword evidence="3 5" id="KW-0547">Nucleotide-binding</keyword>
<dbReference type="Proteomes" id="UP000078558">
    <property type="component" value="Chromosome I"/>
</dbReference>
<dbReference type="GO" id="GO:0005524">
    <property type="term" value="F:ATP binding"/>
    <property type="evidence" value="ECO:0007669"/>
    <property type="project" value="UniProtKB-KW"/>
</dbReference>
<evidence type="ECO:0000256" key="2">
    <source>
        <dbReference type="ARBA" id="ARBA00022679"/>
    </source>
</evidence>
<evidence type="ECO:0000313" key="7">
    <source>
        <dbReference type="EMBL" id="SOE47685.1"/>
    </source>
</evidence>
<dbReference type="AlphaFoldDB" id="A0A1C3JX60"/>
<dbReference type="HAMAP" id="MF_01883">
    <property type="entry name" value="MdcB"/>
    <property type="match status" value="1"/>
</dbReference>
<reference evidence="7 8" key="2">
    <citation type="submission" date="2017-08" db="EMBL/GenBank/DDBJ databases">
        <authorList>
            <person name="de Groot N.N."/>
        </authorList>
    </citation>
    <scope>NUCLEOTIDE SEQUENCE [LARGE SCALE GENOMIC DNA]</scope>
    <source>
        <strain evidence="7">Orrdi1</strain>
    </source>
</reference>
<dbReference type="GO" id="GO:0016757">
    <property type="term" value="F:glycosyltransferase activity"/>
    <property type="evidence" value="ECO:0007669"/>
    <property type="project" value="UniProtKB-KW"/>
</dbReference>
<dbReference type="PANTHER" id="PTHR30201">
    <property type="entry name" value="TRIPHOSPHORIBOSYL-DEPHOSPHO-COA SYNTHASE"/>
    <property type="match status" value="1"/>
</dbReference>
<dbReference type="KEGG" id="odi:ODI_R0985"/>
<gene>
    <name evidence="5" type="primary">mdcB</name>
    <name evidence="6" type="ORF">ODI_03736</name>
    <name evidence="7" type="ORF">ODI_R0985</name>
</gene>